<accession>A0A6V7WWJ3</accession>
<evidence type="ECO:0000313" key="3">
    <source>
        <dbReference type="EMBL" id="CAD2191362.1"/>
    </source>
</evidence>
<dbReference type="EMBL" id="CAJEWN010000874">
    <property type="protein sequence ID" value="CAD2191362.1"/>
    <property type="molecule type" value="Genomic_DNA"/>
</dbReference>
<feature type="region of interest" description="Disordered" evidence="1">
    <location>
        <begin position="193"/>
        <end position="252"/>
    </location>
</feature>
<sequence>MVEEQTLFNLQNFTLSSDGSNEQYVDNAGEIKDFCQKIFRTLKANEIGYIRDWDLGLHIFEDSGIDPFKLAQKFGFNSFQEFLRSEHMKEFIEIDNSDGVTTYHYPLSEADKRTAIHREQAASFLELERNRKIRMRNNTNSSECPNADRILAKRYKKRFGIEDEWEKLEEERERLKSSKYAVGRGKKVYVSRSKRLMEEQSQQPSTSSSTSGSNLLSGLVSNSSNGRGRGNSGRGRGNSARSSFDQNILFSR</sequence>
<reference evidence="3 4" key="1">
    <citation type="submission" date="2020-08" db="EMBL/GenBank/DDBJ databases">
        <authorList>
            <person name="Koutsovoulos G."/>
            <person name="Danchin GJ E."/>
        </authorList>
    </citation>
    <scope>NUCLEOTIDE SEQUENCE [LARGE SCALE GENOMIC DNA]</scope>
</reference>
<evidence type="ECO:0000313" key="4">
    <source>
        <dbReference type="Proteomes" id="UP000580250"/>
    </source>
</evidence>
<evidence type="ECO:0000259" key="2">
    <source>
        <dbReference type="Pfam" id="PF24359"/>
    </source>
</evidence>
<proteinExistence type="predicted"/>
<name>A0A6V7WWJ3_MELEN</name>
<dbReference type="InterPro" id="IPR055937">
    <property type="entry name" value="DUF7515"/>
</dbReference>
<gene>
    <name evidence="3" type="ORF">MENT_LOCUS44190</name>
</gene>
<dbReference type="AlphaFoldDB" id="A0A6V7WWJ3"/>
<organism evidence="3 4">
    <name type="scientific">Meloidogyne enterolobii</name>
    <name type="common">Root-knot nematode worm</name>
    <name type="synonym">Meloidogyne mayaguensis</name>
    <dbReference type="NCBI Taxonomy" id="390850"/>
    <lineage>
        <taxon>Eukaryota</taxon>
        <taxon>Metazoa</taxon>
        <taxon>Ecdysozoa</taxon>
        <taxon>Nematoda</taxon>
        <taxon>Chromadorea</taxon>
        <taxon>Rhabditida</taxon>
        <taxon>Tylenchina</taxon>
        <taxon>Tylenchomorpha</taxon>
        <taxon>Tylenchoidea</taxon>
        <taxon>Meloidogynidae</taxon>
        <taxon>Meloidogyninae</taxon>
        <taxon>Meloidogyne</taxon>
    </lineage>
</organism>
<feature type="domain" description="DUF7515" evidence="2">
    <location>
        <begin position="30"/>
        <end position="109"/>
    </location>
</feature>
<dbReference type="OrthoDB" id="5889369at2759"/>
<dbReference type="Proteomes" id="UP000580250">
    <property type="component" value="Unassembled WGS sequence"/>
</dbReference>
<comment type="caution">
    <text evidence="3">The sequence shown here is derived from an EMBL/GenBank/DDBJ whole genome shotgun (WGS) entry which is preliminary data.</text>
</comment>
<protein>
    <recommendedName>
        <fullName evidence="2">DUF7515 domain-containing protein</fullName>
    </recommendedName>
</protein>
<evidence type="ECO:0000256" key="1">
    <source>
        <dbReference type="SAM" id="MobiDB-lite"/>
    </source>
</evidence>
<feature type="compositionally biased region" description="Low complexity" evidence="1">
    <location>
        <begin position="205"/>
        <end position="226"/>
    </location>
</feature>
<dbReference type="Pfam" id="PF24359">
    <property type="entry name" value="DUF7515"/>
    <property type="match status" value="1"/>
</dbReference>
<feature type="compositionally biased region" description="Gly residues" evidence="1">
    <location>
        <begin position="227"/>
        <end position="236"/>
    </location>
</feature>